<organism evidence="1 2">
    <name type="scientific">Cryobacterium mannosilyticum</name>
    <dbReference type="NCBI Taxonomy" id="1259190"/>
    <lineage>
        <taxon>Bacteria</taxon>
        <taxon>Bacillati</taxon>
        <taxon>Actinomycetota</taxon>
        <taxon>Actinomycetes</taxon>
        <taxon>Micrococcales</taxon>
        <taxon>Microbacteriaceae</taxon>
        <taxon>Cryobacterium</taxon>
    </lineage>
</organism>
<dbReference type="InterPro" id="IPR005560">
    <property type="entry name" value="Csp_YhjQ"/>
</dbReference>
<name>A0A4R8WCT1_9MICO</name>
<dbReference type="Gene3D" id="1.20.1270.360">
    <property type="match status" value="1"/>
</dbReference>
<dbReference type="PANTHER" id="PTHR37310">
    <property type="entry name" value="CYTOPLASMIC PROTEIN-RELATED"/>
    <property type="match status" value="1"/>
</dbReference>
<accession>A0A4R8WCT1</accession>
<protein>
    <submittedName>
        <fullName evidence="1">Four-helix bundle copper-binding protein</fullName>
    </submittedName>
</protein>
<dbReference type="Proteomes" id="UP000297643">
    <property type="component" value="Unassembled WGS sequence"/>
</dbReference>
<keyword evidence="2" id="KW-1185">Reference proteome</keyword>
<proteinExistence type="predicted"/>
<evidence type="ECO:0000313" key="2">
    <source>
        <dbReference type="Proteomes" id="UP000297643"/>
    </source>
</evidence>
<dbReference type="PANTHER" id="PTHR37310:SF1">
    <property type="entry name" value="CYTOPLASMIC PROTEIN"/>
    <property type="match status" value="1"/>
</dbReference>
<dbReference type="EMBL" id="SOFM01000019">
    <property type="protein sequence ID" value="TFC05027.1"/>
    <property type="molecule type" value="Genomic_DNA"/>
</dbReference>
<gene>
    <name evidence="1" type="ORF">E3O32_07135</name>
</gene>
<dbReference type="AlphaFoldDB" id="A0A4R8WCT1"/>
<evidence type="ECO:0000313" key="1">
    <source>
        <dbReference type="EMBL" id="TFC05027.1"/>
    </source>
</evidence>
<sequence>MPVKDWPEDSIEAGITQCVAACDALVKVSEDCADACLAIEGDGEVTACFLADLDCVEICITTTRVLSWHTRNNGPTAISILETCREASQVSAAACERMKAIHPSWQTCSMACRRVGDSCTRLLAVLRHSAG</sequence>
<dbReference type="RefSeq" id="WP_134508067.1">
    <property type="nucleotide sequence ID" value="NZ_SOFM01000019.1"/>
</dbReference>
<reference evidence="1 2" key="1">
    <citation type="submission" date="2019-03" db="EMBL/GenBank/DDBJ databases">
        <title>Genomics of glacier-inhabiting Cryobacterium strains.</title>
        <authorList>
            <person name="Liu Q."/>
            <person name="Xin Y.-H."/>
        </authorList>
    </citation>
    <scope>NUCLEOTIDE SEQUENCE [LARGE SCALE GENOMIC DNA]</scope>
    <source>
        <strain evidence="1 2">RHLT2-21</strain>
    </source>
</reference>
<dbReference type="Pfam" id="PF03860">
    <property type="entry name" value="Csp"/>
    <property type="match status" value="1"/>
</dbReference>
<comment type="caution">
    <text evidence="1">The sequence shown here is derived from an EMBL/GenBank/DDBJ whole genome shotgun (WGS) entry which is preliminary data.</text>
</comment>